<dbReference type="OrthoDB" id="5881728at2"/>
<reference evidence="1 2" key="1">
    <citation type="submission" date="2016-06" db="EMBL/GenBank/DDBJ databases">
        <authorList>
            <person name="Kjaerup R.B."/>
            <person name="Dalgaard T.S."/>
            <person name="Juul-Madsen H.R."/>
        </authorList>
    </citation>
    <scope>NUCLEOTIDE SEQUENCE [LARGE SCALE GENOMIC DNA]</scope>
    <source>
        <strain evidence="1 2">CECT 8886</strain>
    </source>
</reference>
<sequence length="192" mass="22367">MIYRIKRKNGTADVIDLDVRQLTDKLKPYAPKSLSLMTHLAMLPVNNDKLSDLWPKTGLQCLFFKDSKETYQDINAYGSFLVLTQKAYDVVQDSLRNYGEFLDLDVEGIPMMLFNPLVFGTEDMERSEKEYYDGEEIGIKYLVFDNSTEDKLVFKSKYTARVCMYCNDEFKELVENHSLQGLVFEKEINNIF</sequence>
<gene>
    <name evidence="1" type="ORF">MSP8886_00265</name>
</gene>
<protein>
    <submittedName>
        <fullName evidence="1">Uncharacterized protein</fullName>
    </submittedName>
</protein>
<dbReference type="STRING" id="1792290.MSP8886_00265"/>
<dbReference type="EMBL" id="FLOB01000001">
    <property type="protein sequence ID" value="SBS25390.1"/>
    <property type="molecule type" value="Genomic_DNA"/>
</dbReference>
<accession>A0A1A8T3M0</accession>
<organism evidence="1 2">
    <name type="scientific">Marinomonas spartinae</name>
    <dbReference type="NCBI Taxonomy" id="1792290"/>
    <lineage>
        <taxon>Bacteria</taxon>
        <taxon>Pseudomonadati</taxon>
        <taxon>Pseudomonadota</taxon>
        <taxon>Gammaproteobacteria</taxon>
        <taxon>Oceanospirillales</taxon>
        <taxon>Oceanospirillaceae</taxon>
        <taxon>Marinomonas</taxon>
    </lineage>
</organism>
<evidence type="ECO:0000313" key="1">
    <source>
        <dbReference type="EMBL" id="SBS25390.1"/>
    </source>
</evidence>
<keyword evidence="2" id="KW-1185">Reference proteome</keyword>
<proteinExistence type="predicted"/>
<dbReference type="RefSeq" id="WP_067011929.1">
    <property type="nucleotide sequence ID" value="NZ_FLOB01000001.1"/>
</dbReference>
<dbReference type="Proteomes" id="UP000092544">
    <property type="component" value="Unassembled WGS sequence"/>
</dbReference>
<dbReference type="AlphaFoldDB" id="A0A1A8T3M0"/>
<evidence type="ECO:0000313" key="2">
    <source>
        <dbReference type="Proteomes" id="UP000092544"/>
    </source>
</evidence>
<name>A0A1A8T3M0_9GAMM</name>